<evidence type="ECO:0000313" key="9">
    <source>
        <dbReference type="Proteomes" id="UP000050326"/>
    </source>
</evidence>
<proteinExistence type="predicted"/>
<evidence type="ECO:0000259" key="7">
    <source>
        <dbReference type="Pfam" id="PF01895"/>
    </source>
</evidence>
<dbReference type="NCBIfam" id="NF037997">
    <property type="entry name" value="Na_Pi_symport"/>
    <property type="match status" value="1"/>
</dbReference>
<dbReference type="EMBL" id="LKET01000006">
    <property type="protein sequence ID" value="KPU46348.1"/>
    <property type="molecule type" value="Genomic_DNA"/>
</dbReference>
<feature type="transmembrane region" description="Helical" evidence="6">
    <location>
        <begin position="102"/>
        <end position="123"/>
    </location>
</feature>
<feature type="transmembrane region" description="Helical" evidence="6">
    <location>
        <begin position="68"/>
        <end position="90"/>
    </location>
</feature>
<evidence type="ECO:0000256" key="1">
    <source>
        <dbReference type="ARBA" id="ARBA00004651"/>
    </source>
</evidence>
<feature type="domain" description="PhoU" evidence="7">
    <location>
        <begin position="452"/>
        <end position="536"/>
    </location>
</feature>
<feature type="transmembrane region" description="Helical" evidence="6">
    <location>
        <begin position="174"/>
        <end position="202"/>
    </location>
</feature>
<dbReference type="InterPro" id="IPR026022">
    <property type="entry name" value="PhoU_dom"/>
</dbReference>
<gene>
    <name evidence="8" type="ORF">OXPF_00760</name>
</gene>
<dbReference type="GO" id="GO:0044341">
    <property type="term" value="P:sodium-dependent phosphate transport"/>
    <property type="evidence" value="ECO:0007669"/>
    <property type="project" value="InterPro"/>
</dbReference>
<evidence type="ECO:0000256" key="4">
    <source>
        <dbReference type="ARBA" id="ARBA00022989"/>
    </source>
</evidence>
<dbReference type="InterPro" id="IPR004633">
    <property type="entry name" value="NaPi_cotrn-rel/YqeW-like"/>
</dbReference>
<evidence type="ECO:0000313" key="8">
    <source>
        <dbReference type="EMBL" id="KPU46348.1"/>
    </source>
</evidence>
<dbReference type="Gene3D" id="1.20.58.220">
    <property type="entry name" value="Phosphate transport system protein phou homolog 2, domain 2"/>
    <property type="match status" value="1"/>
</dbReference>
<feature type="domain" description="PhoU" evidence="7">
    <location>
        <begin position="347"/>
        <end position="432"/>
    </location>
</feature>
<dbReference type="RefSeq" id="WP_054873238.1">
    <property type="nucleotide sequence ID" value="NZ_LKET01000006.1"/>
</dbReference>
<feature type="transmembrane region" description="Helical" evidence="6">
    <location>
        <begin position="135"/>
        <end position="153"/>
    </location>
</feature>
<name>A0A0P8WE06_9CLOT</name>
<evidence type="ECO:0000256" key="6">
    <source>
        <dbReference type="SAM" id="Phobius"/>
    </source>
</evidence>
<dbReference type="Pfam" id="PF02690">
    <property type="entry name" value="Na_Pi_cotrans"/>
    <property type="match status" value="2"/>
</dbReference>
<dbReference type="PATRIC" id="fig|36849.3.peg.85"/>
<sequence length="540" mass="58440">MDYKMLFSLIGGLGLFIFGMKLMSDGLQKVAGDKLKKLLEILTNNRIMGILVGTVVTSIIQSSSATTVMVIGFVNAGLMTLTQAAGVIMGANIGTTMTAQLIAFKLTTIAPVIVGIGVAMNLFGKKKRTKQYGEILLGFGILFMGMQTMEVAMKPLVAVKEFQDLILTLGKHPLLGVVVGMGMTAVVQSSSATIGILMAIASTGAIDINVTLPILFGDNIGTCATALLASISANKTAKKAALLHLTFNIIGTVVFMILLVPVKELIGLIAQATGTVGDVQRDIANAHTLFNLTNTIIQTPFIAFLVAFVNKLIPGTDDVEVMSLKYLDERIIETPAIAVGQTVKEVVRMGNVASENIKIAMDSFFNENENMVNVVYEKEDLINFLEREITSYLVKLSQKPLSEEQSEIVTSLFHTVNDIERIGDHAENLAEYAMYRIDSKLKFSDTAIEQLKTMSQKVYQSSVSSIKALDTGDVENAMSVIVAENDIDTMEKNFRKEHIDRLNQGVCTPASGTVFLDIISNLERIADHANNIAQAVTNRV</sequence>
<dbReference type="PANTHER" id="PTHR10010">
    <property type="entry name" value="SOLUTE CARRIER FAMILY 34 SODIUM PHOSPHATE , MEMBER 2-RELATED"/>
    <property type="match status" value="1"/>
</dbReference>
<dbReference type="PANTHER" id="PTHR10010:SF46">
    <property type="entry name" value="SODIUM-DEPENDENT PHOSPHATE TRANSPORT PROTEIN 2B"/>
    <property type="match status" value="1"/>
</dbReference>
<dbReference type="NCBIfam" id="TIGR00704">
    <property type="entry name" value="NaPi_cotrn_rel"/>
    <property type="match status" value="1"/>
</dbReference>
<feature type="transmembrane region" description="Helical" evidence="6">
    <location>
        <begin position="45"/>
        <end position="62"/>
    </location>
</feature>
<comment type="subcellular location">
    <subcellularLocation>
        <location evidence="1">Cell membrane</location>
        <topology evidence="1">Multi-pass membrane protein</topology>
    </subcellularLocation>
</comment>
<comment type="caution">
    <text evidence="8">The sequence shown here is derived from an EMBL/GenBank/DDBJ whole genome shotgun (WGS) entry which is preliminary data.</text>
</comment>
<feature type="transmembrane region" description="Helical" evidence="6">
    <location>
        <begin position="241"/>
        <end position="262"/>
    </location>
</feature>
<evidence type="ECO:0000256" key="2">
    <source>
        <dbReference type="ARBA" id="ARBA00022475"/>
    </source>
</evidence>
<dbReference type="AlphaFoldDB" id="A0A0P8WE06"/>
<organism evidence="8 9">
    <name type="scientific">Oxobacter pfennigii</name>
    <dbReference type="NCBI Taxonomy" id="36849"/>
    <lineage>
        <taxon>Bacteria</taxon>
        <taxon>Bacillati</taxon>
        <taxon>Bacillota</taxon>
        <taxon>Clostridia</taxon>
        <taxon>Eubacteriales</taxon>
        <taxon>Clostridiaceae</taxon>
        <taxon>Oxobacter</taxon>
    </lineage>
</organism>
<dbReference type="GO" id="GO:0005886">
    <property type="term" value="C:plasma membrane"/>
    <property type="evidence" value="ECO:0007669"/>
    <property type="project" value="UniProtKB-SubCell"/>
</dbReference>
<evidence type="ECO:0000256" key="5">
    <source>
        <dbReference type="ARBA" id="ARBA00023136"/>
    </source>
</evidence>
<keyword evidence="4 6" id="KW-1133">Transmembrane helix</keyword>
<reference evidence="8 9" key="1">
    <citation type="submission" date="2015-09" db="EMBL/GenBank/DDBJ databases">
        <title>Genome sequence of Oxobacter pfennigii DSM 3222.</title>
        <authorList>
            <person name="Poehlein A."/>
            <person name="Bengelsdorf F.R."/>
            <person name="Schiel-Bengelsdorf B."/>
            <person name="Duerre P."/>
            <person name="Daniel R."/>
        </authorList>
    </citation>
    <scope>NUCLEOTIDE SEQUENCE [LARGE SCALE GENOMIC DNA]</scope>
    <source>
        <strain evidence="8 9">DSM 3222</strain>
    </source>
</reference>
<keyword evidence="3 6" id="KW-0812">Transmembrane</keyword>
<dbReference type="Pfam" id="PF01895">
    <property type="entry name" value="PhoU"/>
    <property type="match status" value="2"/>
</dbReference>
<protein>
    <recommendedName>
        <fullName evidence="7">PhoU domain-containing protein</fullName>
    </recommendedName>
</protein>
<accession>A0A0P8WE06</accession>
<dbReference type="InterPro" id="IPR003841">
    <property type="entry name" value="Na/Pi_transpt"/>
</dbReference>
<dbReference type="OrthoDB" id="9763003at2"/>
<keyword evidence="2" id="KW-1003">Cell membrane</keyword>
<dbReference type="Proteomes" id="UP000050326">
    <property type="component" value="Unassembled WGS sequence"/>
</dbReference>
<keyword evidence="9" id="KW-1185">Reference proteome</keyword>
<dbReference type="InterPro" id="IPR038078">
    <property type="entry name" value="PhoU-like_sf"/>
</dbReference>
<evidence type="ECO:0000256" key="3">
    <source>
        <dbReference type="ARBA" id="ARBA00022692"/>
    </source>
</evidence>
<dbReference type="SUPFAM" id="SSF109755">
    <property type="entry name" value="PhoU-like"/>
    <property type="match status" value="1"/>
</dbReference>
<dbReference type="GO" id="GO:0005436">
    <property type="term" value="F:sodium:phosphate symporter activity"/>
    <property type="evidence" value="ECO:0007669"/>
    <property type="project" value="InterPro"/>
</dbReference>
<feature type="transmembrane region" description="Helical" evidence="6">
    <location>
        <begin position="6"/>
        <end position="24"/>
    </location>
</feature>
<keyword evidence="5 6" id="KW-0472">Membrane</keyword>